<evidence type="ECO:0000313" key="2">
    <source>
        <dbReference type="EMBL" id="CAA9454909.1"/>
    </source>
</evidence>
<name>A0A6J4QX36_9ACTN</name>
<gene>
    <name evidence="2" type="ORF">AVDCRST_MAG28-2292</name>
</gene>
<organism evidence="2">
    <name type="scientific">uncultured Rubrobacteraceae bacterium</name>
    <dbReference type="NCBI Taxonomy" id="349277"/>
    <lineage>
        <taxon>Bacteria</taxon>
        <taxon>Bacillati</taxon>
        <taxon>Actinomycetota</taxon>
        <taxon>Rubrobacteria</taxon>
        <taxon>Rubrobacterales</taxon>
        <taxon>Rubrobacteraceae</taxon>
        <taxon>environmental samples</taxon>
    </lineage>
</organism>
<dbReference type="EMBL" id="CADCVE010000047">
    <property type="protein sequence ID" value="CAA9454909.1"/>
    <property type="molecule type" value="Genomic_DNA"/>
</dbReference>
<protein>
    <submittedName>
        <fullName evidence="2">Uncharacterized protein</fullName>
    </submittedName>
</protein>
<proteinExistence type="predicted"/>
<feature type="region of interest" description="Disordered" evidence="1">
    <location>
        <begin position="26"/>
        <end position="99"/>
    </location>
</feature>
<sequence length="99" mass="10416">AEPGGSRQTGAGARYDPRRRACLRRVLRGVGPLRGDGARRARRGGGHAARPGSSGKVRRLPRGAPGAPQRSAHRARMDSGQTHLGQATPVFPGGPRPRL</sequence>
<feature type="non-terminal residue" evidence="2">
    <location>
        <position position="99"/>
    </location>
</feature>
<feature type="non-terminal residue" evidence="2">
    <location>
        <position position="1"/>
    </location>
</feature>
<dbReference type="AlphaFoldDB" id="A0A6J4QX36"/>
<accession>A0A6J4QX36</accession>
<evidence type="ECO:0000256" key="1">
    <source>
        <dbReference type="SAM" id="MobiDB-lite"/>
    </source>
</evidence>
<reference evidence="2" key="1">
    <citation type="submission" date="2020-02" db="EMBL/GenBank/DDBJ databases">
        <authorList>
            <person name="Meier V. D."/>
        </authorList>
    </citation>
    <scope>NUCLEOTIDE SEQUENCE</scope>
    <source>
        <strain evidence="2">AVDCRST_MAG28</strain>
    </source>
</reference>